<evidence type="ECO:0000313" key="1">
    <source>
        <dbReference type="EMBL" id="MVT08527.1"/>
    </source>
</evidence>
<gene>
    <name evidence="1" type="ORF">GO493_09675</name>
</gene>
<protein>
    <submittedName>
        <fullName evidence="1">Uncharacterized protein</fullName>
    </submittedName>
</protein>
<dbReference type="Proteomes" id="UP000461730">
    <property type="component" value="Unassembled WGS sequence"/>
</dbReference>
<dbReference type="EMBL" id="WRXN01000003">
    <property type="protein sequence ID" value="MVT08527.1"/>
    <property type="molecule type" value="Genomic_DNA"/>
</dbReference>
<sequence>MEIYISEEDILGNIQDRFREVYPYLKLEFFLYPHPVQGPSDLGARVSPETPVEVIRMVHSFGWVDVSDNRTVEEVETDFCRDLGLYVQVFRRTRTGWLETTRTDNLTLGEQNAMGKENVETEMSVIPAE</sequence>
<keyword evidence="2" id="KW-1185">Reference proteome</keyword>
<reference evidence="1 2" key="1">
    <citation type="submission" date="2019-12" db="EMBL/GenBank/DDBJ databases">
        <title>Chitinophaga sp. strain ysch24 (GDMCC 1.1355), whole genome shotgun sequence.</title>
        <authorList>
            <person name="Zhang X."/>
        </authorList>
    </citation>
    <scope>NUCLEOTIDE SEQUENCE [LARGE SCALE GENOMIC DNA]</scope>
    <source>
        <strain evidence="2">ysch24</strain>
    </source>
</reference>
<accession>A0A7K1U2D9</accession>
<comment type="caution">
    <text evidence="1">The sequence shown here is derived from an EMBL/GenBank/DDBJ whole genome shotgun (WGS) entry which is preliminary data.</text>
</comment>
<proteinExistence type="predicted"/>
<dbReference type="AlphaFoldDB" id="A0A7K1U2D9"/>
<evidence type="ECO:0000313" key="2">
    <source>
        <dbReference type="Proteomes" id="UP000461730"/>
    </source>
</evidence>
<dbReference type="RefSeq" id="WP_157305948.1">
    <property type="nucleotide sequence ID" value="NZ_WRXN01000003.1"/>
</dbReference>
<name>A0A7K1U2D9_9BACT</name>
<organism evidence="1 2">
    <name type="scientific">Chitinophaga tropicalis</name>
    <dbReference type="NCBI Taxonomy" id="2683588"/>
    <lineage>
        <taxon>Bacteria</taxon>
        <taxon>Pseudomonadati</taxon>
        <taxon>Bacteroidota</taxon>
        <taxon>Chitinophagia</taxon>
        <taxon>Chitinophagales</taxon>
        <taxon>Chitinophagaceae</taxon>
        <taxon>Chitinophaga</taxon>
    </lineage>
</organism>